<keyword evidence="1 4" id="KW-0808">Transferase</keyword>
<evidence type="ECO:0000256" key="1">
    <source>
        <dbReference type="ARBA" id="ARBA00022679"/>
    </source>
</evidence>
<evidence type="ECO:0000313" key="5">
    <source>
        <dbReference type="Proteomes" id="UP000190105"/>
    </source>
</evidence>
<dbReference type="PANTHER" id="PTHR10434">
    <property type="entry name" value="1-ACYL-SN-GLYCEROL-3-PHOSPHATE ACYLTRANSFERASE"/>
    <property type="match status" value="1"/>
</dbReference>
<dbReference type="SUPFAM" id="SSF69593">
    <property type="entry name" value="Glycerol-3-phosphate (1)-acyltransferase"/>
    <property type="match status" value="1"/>
</dbReference>
<evidence type="ECO:0000256" key="2">
    <source>
        <dbReference type="ARBA" id="ARBA00023315"/>
    </source>
</evidence>
<dbReference type="STRING" id="1147123.SAMN05443428_1145"/>
<accession>A0A1T4XV20</accession>
<reference evidence="5" key="1">
    <citation type="submission" date="2017-02" db="EMBL/GenBank/DDBJ databases">
        <authorList>
            <person name="Varghese N."/>
            <person name="Submissions S."/>
        </authorList>
    </citation>
    <scope>NUCLEOTIDE SEQUENCE [LARGE SCALE GENOMIC DNA]</scope>
    <source>
        <strain evidence="5">USBA 833</strain>
    </source>
</reference>
<dbReference type="InterPro" id="IPR002123">
    <property type="entry name" value="Plipid/glycerol_acylTrfase"/>
</dbReference>
<dbReference type="Proteomes" id="UP000190105">
    <property type="component" value="Unassembled WGS sequence"/>
</dbReference>
<proteinExistence type="predicted"/>
<sequence>MINKRAANIILNAPSFIIKPFSRMITDYYINKYARIEIEGIENLKNLKQPVIFVSNHLSNSDGLILNRVLKKYKPYFVAGVKLASNPVSRIGLEAVNIIPIHPNTPDTEALRKCIEKIKEGKSILIFPEGTRSRTGKMIKGKKGVVLIAKKTGAKIVPLGLTGTENLMPINDKDMSSEKFTHADVKVTIGEPFYLPDKSIEDEKEKYNEKCLNIIMMKISNLIPNEYRGIYSDKE</sequence>
<dbReference type="GO" id="GO:0003841">
    <property type="term" value="F:1-acylglycerol-3-phosphate O-acyltransferase activity"/>
    <property type="evidence" value="ECO:0007669"/>
    <property type="project" value="TreeGrafter"/>
</dbReference>
<dbReference type="GO" id="GO:0006654">
    <property type="term" value="P:phosphatidic acid biosynthetic process"/>
    <property type="evidence" value="ECO:0007669"/>
    <property type="project" value="TreeGrafter"/>
</dbReference>
<dbReference type="CDD" id="cd07989">
    <property type="entry name" value="LPLAT_AGPAT-like"/>
    <property type="match status" value="1"/>
</dbReference>
<evidence type="ECO:0000313" key="4">
    <source>
        <dbReference type="EMBL" id="SKA93406.1"/>
    </source>
</evidence>
<dbReference type="Pfam" id="PF01553">
    <property type="entry name" value="Acyltransferase"/>
    <property type="match status" value="1"/>
</dbReference>
<dbReference type="PANTHER" id="PTHR10434:SF40">
    <property type="entry name" value="1-ACYL-SN-GLYCEROL-3-PHOSPHATE ACYLTRANSFERASE"/>
    <property type="match status" value="1"/>
</dbReference>
<protein>
    <submittedName>
        <fullName evidence="4">1-acyl-sn-glycerol-3-phosphate acyltransferase</fullName>
    </submittedName>
</protein>
<dbReference type="EMBL" id="FUYH01000014">
    <property type="protein sequence ID" value="SKA93406.1"/>
    <property type="molecule type" value="Genomic_DNA"/>
</dbReference>
<feature type="domain" description="Phospholipid/glycerol acyltransferase" evidence="3">
    <location>
        <begin position="51"/>
        <end position="164"/>
    </location>
</feature>
<name>A0A1T4XV20_9CLOT</name>
<dbReference type="SMART" id="SM00563">
    <property type="entry name" value="PlsC"/>
    <property type="match status" value="1"/>
</dbReference>
<gene>
    <name evidence="4" type="ORF">SAMN05443428_1145</name>
</gene>
<keyword evidence="2 4" id="KW-0012">Acyltransferase</keyword>
<keyword evidence="5" id="KW-1185">Reference proteome</keyword>
<dbReference type="RefSeq" id="WP_078696935.1">
    <property type="nucleotide sequence ID" value="NZ_FUYH01000014.1"/>
</dbReference>
<dbReference type="OrthoDB" id="9803035at2"/>
<evidence type="ECO:0000259" key="3">
    <source>
        <dbReference type="SMART" id="SM00563"/>
    </source>
</evidence>
<organism evidence="4 5">
    <name type="scientific">Caloramator quimbayensis</name>
    <dbReference type="NCBI Taxonomy" id="1147123"/>
    <lineage>
        <taxon>Bacteria</taxon>
        <taxon>Bacillati</taxon>
        <taxon>Bacillota</taxon>
        <taxon>Clostridia</taxon>
        <taxon>Eubacteriales</taxon>
        <taxon>Clostridiaceae</taxon>
        <taxon>Caloramator</taxon>
    </lineage>
</organism>
<dbReference type="AlphaFoldDB" id="A0A1T4XV20"/>
<dbReference type="Gene3D" id="3.40.1130.10">
    <property type="entry name" value="Glycerol-3-phosphate (1)-acyltransferase"/>
    <property type="match status" value="1"/>
</dbReference>